<keyword evidence="9" id="KW-0472">Membrane</keyword>
<dbReference type="PANTHER" id="PTHR43289:SF6">
    <property type="entry name" value="SERINE_THREONINE-PROTEIN KINASE NEKL-3"/>
    <property type="match status" value="1"/>
</dbReference>
<feature type="region of interest" description="Disordered" evidence="8">
    <location>
        <begin position="257"/>
        <end position="333"/>
    </location>
</feature>
<keyword evidence="2" id="KW-0723">Serine/threonine-protein kinase</keyword>
<gene>
    <name evidence="11" type="ORF">AWH69_14890</name>
</gene>
<dbReference type="InterPro" id="IPR000719">
    <property type="entry name" value="Prot_kinase_dom"/>
</dbReference>
<evidence type="ECO:0000313" key="11">
    <source>
        <dbReference type="EMBL" id="OAB86183.1"/>
    </source>
</evidence>
<dbReference type="PROSITE" id="PS00108">
    <property type="entry name" value="PROTEIN_KINASE_ST"/>
    <property type="match status" value="1"/>
</dbReference>
<evidence type="ECO:0000259" key="10">
    <source>
        <dbReference type="PROSITE" id="PS50011"/>
    </source>
</evidence>
<dbReference type="SMART" id="SM00220">
    <property type="entry name" value="S_TKc"/>
    <property type="match status" value="1"/>
</dbReference>
<dbReference type="InterPro" id="IPR008271">
    <property type="entry name" value="Ser/Thr_kinase_AS"/>
</dbReference>
<evidence type="ECO:0000256" key="3">
    <source>
        <dbReference type="ARBA" id="ARBA00022679"/>
    </source>
</evidence>
<keyword evidence="9" id="KW-1133">Transmembrane helix</keyword>
<reference evidence="11 12" key="1">
    <citation type="submission" date="2016-01" db="EMBL/GenBank/DDBJ databases">
        <title>Janibacter melonis strain CD11_4 genome sequencing and assembly.</title>
        <authorList>
            <person name="Nair G.R."/>
            <person name="Kaur G."/>
            <person name="Chander A.M."/>
            <person name="Mayilraj S."/>
        </authorList>
    </citation>
    <scope>NUCLEOTIDE SEQUENCE [LARGE SCALE GENOMIC DNA]</scope>
    <source>
        <strain evidence="11 12">CD11-4</strain>
    </source>
</reference>
<evidence type="ECO:0000256" key="4">
    <source>
        <dbReference type="ARBA" id="ARBA00022741"/>
    </source>
</evidence>
<dbReference type="GO" id="GO:0005524">
    <property type="term" value="F:ATP binding"/>
    <property type="evidence" value="ECO:0007669"/>
    <property type="project" value="UniProtKB-UniRule"/>
</dbReference>
<accession>A0A176Q949</accession>
<feature type="domain" description="Protein kinase" evidence="10">
    <location>
        <begin position="20"/>
        <end position="273"/>
    </location>
</feature>
<evidence type="ECO:0000256" key="9">
    <source>
        <dbReference type="SAM" id="Phobius"/>
    </source>
</evidence>
<keyword evidence="4 7" id="KW-0547">Nucleotide-binding</keyword>
<feature type="transmembrane region" description="Helical" evidence="9">
    <location>
        <begin position="338"/>
        <end position="359"/>
    </location>
</feature>
<protein>
    <recommendedName>
        <fullName evidence="1">non-specific serine/threonine protein kinase</fullName>
        <ecNumber evidence="1">2.7.11.1</ecNumber>
    </recommendedName>
</protein>
<dbReference type="Gene3D" id="3.30.200.20">
    <property type="entry name" value="Phosphorylase Kinase, domain 1"/>
    <property type="match status" value="1"/>
</dbReference>
<dbReference type="EMBL" id="LQZG01000005">
    <property type="protein sequence ID" value="OAB86183.1"/>
    <property type="molecule type" value="Genomic_DNA"/>
</dbReference>
<feature type="compositionally biased region" description="Pro residues" evidence="8">
    <location>
        <begin position="292"/>
        <end position="301"/>
    </location>
</feature>
<organism evidence="11 12">
    <name type="scientific">Janibacter melonis</name>
    <dbReference type="NCBI Taxonomy" id="262209"/>
    <lineage>
        <taxon>Bacteria</taxon>
        <taxon>Bacillati</taxon>
        <taxon>Actinomycetota</taxon>
        <taxon>Actinomycetes</taxon>
        <taxon>Micrococcales</taxon>
        <taxon>Intrasporangiaceae</taxon>
        <taxon>Janibacter</taxon>
    </lineage>
</organism>
<name>A0A176Q949_9MICO</name>
<dbReference type="PANTHER" id="PTHR43289">
    <property type="entry name" value="MITOGEN-ACTIVATED PROTEIN KINASE KINASE KINASE 20-RELATED"/>
    <property type="match status" value="1"/>
</dbReference>
<feature type="region of interest" description="Disordered" evidence="8">
    <location>
        <begin position="1"/>
        <end position="21"/>
    </location>
</feature>
<evidence type="ECO:0000256" key="6">
    <source>
        <dbReference type="ARBA" id="ARBA00022840"/>
    </source>
</evidence>
<dbReference type="SUPFAM" id="SSF56112">
    <property type="entry name" value="Protein kinase-like (PK-like)"/>
    <property type="match status" value="1"/>
</dbReference>
<evidence type="ECO:0000256" key="2">
    <source>
        <dbReference type="ARBA" id="ARBA00022527"/>
    </source>
</evidence>
<keyword evidence="12" id="KW-1185">Reference proteome</keyword>
<evidence type="ECO:0000313" key="12">
    <source>
        <dbReference type="Proteomes" id="UP000076976"/>
    </source>
</evidence>
<keyword evidence="6 7" id="KW-0067">ATP-binding</keyword>
<comment type="caution">
    <text evidence="11">The sequence shown here is derived from an EMBL/GenBank/DDBJ whole genome shotgun (WGS) entry which is preliminary data.</text>
</comment>
<proteinExistence type="predicted"/>
<evidence type="ECO:0000256" key="1">
    <source>
        <dbReference type="ARBA" id="ARBA00012513"/>
    </source>
</evidence>
<dbReference type="PROSITE" id="PS50011">
    <property type="entry name" value="PROTEIN_KINASE_DOM"/>
    <property type="match status" value="1"/>
</dbReference>
<keyword evidence="3" id="KW-0808">Transferase</keyword>
<sequence length="493" mass="51416">MGSVSVKTTEPGPGLVAGRYRTERPVGRGGMGVVWLARDERLGRHVAIKQLGAFPGETDDRTSRAMREARHAAALNHPNVVAVYDVVQHDGAPWLVMEYVDGPTLAQAVRARGPLRPRGAADLGAQLAAALVAAHAAGVVHRDIKPANVLIGDRRPKLADFGTARAGADDQLTSTGMVTGTPTYMAPEVADGHEPSEASDLWALGATIYFAVEGHDAYRSQGNPLATLRHIATNPPEPATSAGPLAPVLERLLDRDPARRGSAAQARADLQRVAEGQGVLASSAPTAAMRPVAPPSPPSTSTPPSRASAPPTRSDLRQARPAPVPAHRGAHRSPRRRWVPWLAVGGVLLLLAAGLALLAGRDDGAGGLRDGAGAASSSVGGGSTAQPAGDAPAFPEDEVRTFVTDHYSRLSSDPRATWRSLTPRMQQAAGGEAAYVELWSGFSSTSASQVEVDEDTGEVSFTLTREHDGTQTTGGQRITLVREDGALKIDSAG</sequence>
<feature type="binding site" evidence="7">
    <location>
        <position position="49"/>
    </location>
    <ligand>
        <name>ATP</name>
        <dbReference type="ChEBI" id="CHEBI:30616"/>
    </ligand>
</feature>
<keyword evidence="5" id="KW-0418">Kinase</keyword>
<dbReference type="Pfam" id="PF00069">
    <property type="entry name" value="Pkinase"/>
    <property type="match status" value="1"/>
</dbReference>
<keyword evidence="9" id="KW-0812">Transmembrane</keyword>
<evidence type="ECO:0000256" key="7">
    <source>
        <dbReference type="PROSITE-ProRule" id="PRU10141"/>
    </source>
</evidence>
<dbReference type="Proteomes" id="UP000076976">
    <property type="component" value="Unassembled WGS sequence"/>
</dbReference>
<dbReference type="GO" id="GO:0004674">
    <property type="term" value="F:protein serine/threonine kinase activity"/>
    <property type="evidence" value="ECO:0007669"/>
    <property type="project" value="UniProtKB-KW"/>
</dbReference>
<feature type="region of interest" description="Disordered" evidence="8">
    <location>
        <begin position="369"/>
        <end position="394"/>
    </location>
</feature>
<evidence type="ECO:0000256" key="8">
    <source>
        <dbReference type="SAM" id="MobiDB-lite"/>
    </source>
</evidence>
<dbReference type="InterPro" id="IPR011009">
    <property type="entry name" value="Kinase-like_dom_sf"/>
</dbReference>
<feature type="compositionally biased region" description="Low complexity" evidence="8">
    <location>
        <begin position="302"/>
        <end position="313"/>
    </location>
</feature>
<dbReference type="EC" id="2.7.11.1" evidence="1"/>
<dbReference type="Gene3D" id="1.10.510.10">
    <property type="entry name" value="Transferase(Phosphotransferase) domain 1"/>
    <property type="match status" value="1"/>
</dbReference>
<evidence type="ECO:0000256" key="5">
    <source>
        <dbReference type="ARBA" id="ARBA00022777"/>
    </source>
</evidence>
<dbReference type="PROSITE" id="PS00107">
    <property type="entry name" value="PROTEIN_KINASE_ATP"/>
    <property type="match status" value="1"/>
</dbReference>
<dbReference type="InterPro" id="IPR017441">
    <property type="entry name" value="Protein_kinase_ATP_BS"/>
</dbReference>
<dbReference type="AlphaFoldDB" id="A0A176Q949"/>
<dbReference type="STRING" id="262209.AWH69_14890"/>
<dbReference type="CDD" id="cd14014">
    <property type="entry name" value="STKc_PknB_like"/>
    <property type="match status" value="1"/>
</dbReference>